<dbReference type="KEGG" id="pxi:J5O05_01405"/>
<dbReference type="AlphaFoldDB" id="A0A975DH33"/>
<proteinExistence type="predicted"/>
<evidence type="ECO:0000313" key="2">
    <source>
        <dbReference type="Proteomes" id="UP000664904"/>
    </source>
</evidence>
<protein>
    <submittedName>
        <fullName evidence="1">Uncharacterized protein</fullName>
    </submittedName>
</protein>
<evidence type="ECO:0000313" key="1">
    <source>
        <dbReference type="EMBL" id="QTH71658.1"/>
    </source>
</evidence>
<name>A0A975DH33_9GAMM</name>
<dbReference type="Proteomes" id="UP000664904">
    <property type="component" value="Chromosome"/>
</dbReference>
<accession>A0A975DH33</accession>
<dbReference type="PANTHER" id="PTHR34351">
    <property type="entry name" value="SLR1927 PROTEIN-RELATED"/>
    <property type="match status" value="1"/>
</dbReference>
<organism evidence="1 2">
    <name type="scientific">Pseudoalteromonas xiamenensis</name>
    <dbReference type="NCBI Taxonomy" id="882626"/>
    <lineage>
        <taxon>Bacteria</taxon>
        <taxon>Pseudomonadati</taxon>
        <taxon>Pseudomonadota</taxon>
        <taxon>Gammaproteobacteria</taxon>
        <taxon>Alteromonadales</taxon>
        <taxon>Pseudoalteromonadaceae</taxon>
        <taxon>Pseudoalteromonas</taxon>
    </lineage>
</organism>
<dbReference type="PANTHER" id="PTHR34351:SF1">
    <property type="entry name" value="SLR1927 PROTEIN"/>
    <property type="match status" value="1"/>
</dbReference>
<sequence>MISSLSEETSLWLETQWHLRGRYELPRITLETSFPLGLVRAWCYWQPTGYLYIYPNNHYWIENEMIERMVSDDRDYQGPQPMKPGENPSRISWKHFAKSGELFIKHFAPVSDSINAEAILSYQDLFGTKEEKLAQLSTLLFPYYESKLPIKVNLPNLGLMHCTDNKTYHQVWEKMSEF</sequence>
<dbReference type="RefSeq" id="WP_208843284.1">
    <property type="nucleotide sequence ID" value="NZ_CP072133.1"/>
</dbReference>
<reference evidence="1" key="1">
    <citation type="submission" date="2021-03" db="EMBL/GenBank/DDBJ databases">
        <title>Complete Genome of Pseudoalteromonas xiamenensis STKMTI.2, a new potential marine bacterium producing anti-Vibrio compounds.</title>
        <authorList>
            <person name="Handayani D.P."/>
            <person name="Isnansetyo A."/>
            <person name="Istiqomah I."/>
            <person name="Jumina J."/>
        </authorList>
    </citation>
    <scope>NUCLEOTIDE SEQUENCE</scope>
    <source>
        <strain evidence="1">STKMTI.2</strain>
    </source>
</reference>
<gene>
    <name evidence="1" type="ORF">J5O05_01405</name>
</gene>
<dbReference type="EMBL" id="CP072133">
    <property type="protein sequence ID" value="QTH71658.1"/>
    <property type="molecule type" value="Genomic_DNA"/>
</dbReference>
<keyword evidence="2" id="KW-1185">Reference proteome</keyword>